<dbReference type="Pfam" id="PF02784">
    <property type="entry name" value="Orn_Arg_deC_N"/>
    <property type="match status" value="1"/>
</dbReference>
<evidence type="ECO:0000256" key="8">
    <source>
        <dbReference type="RuleBase" id="RU003738"/>
    </source>
</evidence>
<keyword evidence="12" id="KW-1185">Reference proteome</keyword>
<evidence type="ECO:0000256" key="6">
    <source>
        <dbReference type="NCBIfam" id="TIGR01048"/>
    </source>
</evidence>
<dbReference type="Pfam" id="PF00278">
    <property type="entry name" value="Orn_DAP_Arg_deC"/>
    <property type="match status" value="1"/>
</dbReference>
<feature type="binding site" evidence="5">
    <location>
        <position position="345"/>
    </location>
    <ligand>
        <name>substrate</name>
    </ligand>
</feature>
<sequence>MDFFQLRNGEMFAEDVSLARIAEEVGTPVYVYSRATLERHARVFREALEPLGRVHLAFAVKSNPNLAVLRVMRREGYGADVVSGGEMARALASGMPAEDIVFSGVGKNAREMRQGLDAGIGQFNLESEEEGVELAAIAAAQGQRARCALRVNPDIDAGTHEKISTGKADNKFGVPIDQAVAIYARLAALPGLEMRGLAMHIGSQLSDLAPLEAAFTRMGELIAELRANGHTVTHADLGGGLGVPYKAGEVFPSPAEYGAMIARVAKDWDVTFMFEPGRVIAGNAGVLLTRVVRVKRNANRTPFVIVDAAMNDLARPALYGSWHDFEAVKPRGIRMTGNIVGPICETGDTFATDRETDALEPGDLAVFRTAGAYGATMASSYNSRGFVAEVMVDGDRFAVVADRILPEEIYAAERVPEWLD</sequence>
<dbReference type="InterPro" id="IPR002986">
    <property type="entry name" value="DAP_deCOOHase_LysA"/>
</dbReference>
<dbReference type="InterPro" id="IPR022653">
    <property type="entry name" value="De-COase2_pyr-phos_BS"/>
</dbReference>
<dbReference type="AlphaFoldDB" id="A0A6I4TUL7"/>
<feature type="domain" description="Orn/DAP/Arg decarboxylase 2 C-terminal" evidence="9">
    <location>
        <begin position="30"/>
        <end position="371"/>
    </location>
</feature>
<evidence type="ECO:0000256" key="1">
    <source>
        <dbReference type="ARBA" id="ARBA00001933"/>
    </source>
</evidence>
<accession>A0A6I4TUL7</accession>
<evidence type="ECO:0000256" key="7">
    <source>
        <dbReference type="PIRSR" id="PIRSR600183-50"/>
    </source>
</evidence>
<evidence type="ECO:0000313" key="11">
    <source>
        <dbReference type="EMBL" id="MXO99634.1"/>
    </source>
</evidence>
<dbReference type="EC" id="4.1.1.20" evidence="5 6"/>
<feature type="modified residue" description="N6-(pyridoxal phosphate)lysine" evidence="5 7">
    <location>
        <position position="61"/>
    </location>
</feature>
<comment type="similarity">
    <text evidence="5">Belongs to the Orn/Lys/Arg decarboxylase class-II family. LysA subfamily.</text>
</comment>
<dbReference type="Gene3D" id="2.40.37.10">
    <property type="entry name" value="Lyase, Ornithine Decarboxylase, Chain A, domain 1"/>
    <property type="match status" value="1"/>
</dbReference>
<dbReference type="PRINTS" id="PR01179">
    <property type="entry name" value="ODADCRBXLASE"/>
</dbReference>
<evidence type="ECO:0000256" key="2">
    <source>
        <dbReference type="ARBA" id="ARBA00022793"/>
    </source>
</evidence>
<dbReference type="InterPro" id="IPR009006">
    <property type="entry name" value="Ala_racemase/Decarboxylase_C"/>
</dbReference>
<dbReference type="PANTHER" id="PTHR43727:SF2">
    <property type="entry name" value="GROUP IV DECARBOXYLASE"/>
    <property type="match status" value="1"/>
</dbReference>
<evidence type="ECO:0000256" key="5">
    <source>
        <dbReference type="HAMAP-Rule" id="MF_02120"/>
    </source>
</evidence>
<dbReference type="OrthoDB" id="9802241at2"/>
<dbReference type="InterPro" id="IPR022644">
    <property type="entry name" value="De-COase2_N"/>
</dbReference>
<keyword evidence="3 5" id="KW-0663">Pyridoxal phosphate</keyword>
<dbReference type="PANTHER" id="PTHR43727">
    <property type="entry name" value="DIAMINOPIMELATE DECARBOXYLASE"/>
    <property type="match status" value="1"/>
</dbReference>
<keyword evidence="5 8" id="KW-0457">Lysine biosynthesis</keyword>
<dbReference type="HAMAP" id="MF_02120">
    <property type="entry name" value="LysA"/>
    <property type="match status" value="1"/>
</dbReference>
<dbReference type="FunFam" id="3.20.20.10:FF:000003">
    <property type="entry name" value="Diaminopimelate decarboxylase"/>
    <property type="match status" value="1"/>
</dbReference>
<dbReference type="SUPFAM" id="SSF50621">
    <property type="entry name" value="Alanine racemase C-terminal domain-like"/>
    <property type="match status" value="1"/>
</dbReference>
<feature type="domain" description="Orn/DAP/Arg decarboxylase 2 N-terminal" evidence="10">
    <location>
        <begin position="36"/>
        <end position="281"/>
    </location>
</feature>
<evidence type="ECO:0000256" key="3">
    <source>
        <dbReference type="ARBA" id="ARBA00022898"/>
    </source>
</evidence>
<dbReference type="InterPro" id="IPR029066">
    <property type="entry name" value="PLP-binding_barrel"/>
</dbReference>
<keyword evidence="4 5" id="KW-0456">Lyase</keyword>
<evidence type="ECO:0000313" key="12">
    <source>
        <dbReference type="Proteomes" id="UP000469430"/>
    </source>
</evidence>
<feature type="binding site" evidence="5">
    <location>
        <position position="319"/>
    </location>
    <ligand>
        <name>substrate</name>
    </ligand>
</feature>
<keyword evidence="5" id="KW-0028">Amino-acid biosynthesis</keyword>
<feature type="binding site" evidence="5">
    <location>
        <position position="240"/>
    </location>
    <ligand>
        <name>pyridoxal 5'-phosphate</name>
        <dbReference type="ChEBI" id="CHEBI:597326"/>
    </ligand>
</feature>
<evidence type="ECO:0000256" key="4">
    <source>
        <dbReference type="ARBA" id="ARBA00023239"/>
    </source>
</evidence>
<dbReference type="RefSeq" id="WP_161391339.1">
    <property type="nucleotide sequence ID" value="NZ_JBHSCP010000001.1"/>
</dbReference>
<reference evidence="11 12" key="1">
    <citation type="submission" date="2019-12" db="EMBL/GenBank/DDBJ databases">
        <title>Genomic-based taxomic classification of the family Erythrobacteraceae.</title>
        <authorList>
            <person name="Xu L."/>
        </authorList>
    </citation>
    <scope>NUCLEOTIDE SEQUENCE [LARGE SCALE GENOMIC DNA]</scope>
    <source>
        <strain evidence="11 12">S36</strain>
    </source>
</reference>
<gene>
    <name evidence="5 11" type="primary">lysA</name>
    <name evidence="11" type="ORF">GRI97_11605</name>
</gene>
<feature type="binding site" evidence="5">
    <location>
        <position position="373"/>
    </location>
    <ligand>
        <name>pyridoxal 5'-phosphate</name>
        <dbReference type="ChEBI" id="CHEBI:597326"/>
    </ligand>
</feature>
<dbReference type="GO" id="GO:0030170">
    <property type="term" value="F:pyridoxal phosphate binding"/>
    <property type="evidence" value="ECO:0007669"/>
    <property type="project" value="UniProtKB-UniRule"/>
</dbReference>
<feature type="binding site" evidence="5">
    <location>
        <position position="373"/>
    </location>
    <ligand>
        <name>substrate</name>
    </ligand>
</feature>
<feature type="binding site" evidence="5">
    <location>
        <position position="278"/>
    </location>
    <ligand>
        <name>substrate</name>
    </ligand>
</feature>
<comment type="caution">
    <text evidence="11">The sequence shown here is derived from an EMBL/GenBank/DDBJ whole genome shotgun (WGS) entry which is preliminary data.</text>
</comment>
<dbReference type="Proteomes" id="UP000469430">
    <property type="component" value="Unassembled WGS sequence"/>
</dbReference>
<feature type="active site" description="Proton donor" evidence="7">
    <location>
        <position position="344"/>
    </location>
</feature>
<evidence type="ECO:0000259" key="9">
    <source>
        <dbReference type="Pfam" id="PF00278"/>
    </source>
</evidence>
<name>A0A6I4TUL7_9SPHN</name>
<dbReference type="PRINTS" id="PR01181">
    <property type="entry name" value="DAPDCRBXLASE"/>
</dbReference>
<feature type="binding site" evidence="5">
    <location>
        <position position="315"/>
    </location>
    <ligand>
        <name>substrate</name>
    </ligand>
</feature>
<comment type="function">
    <text evidence="5">Specifically catalyzes the decarboxylation of meso-diaminopimelate (meso-DAP) to L-lysine.</text>
</comment>
<dbReference type="Gene3D" id="3.20.20.10">
    <property type="entry name" value="Alanine racemase"/>
    <property type="match status" value="1"/>
</dbReference>
<evidence type="ECO:0000259" key="10">
    <source>
        <dbReference type="Pfam" id="PF02784"/>
    </source>
</evidence>
<comment type="subunit">
    <text evidence="5">Homodimer.</text>
</comment>
<dbReference type="UniPathway" id="UPA00034">
    <property type="reaction ID" value="UER00027"/>
</dbReference>
<dbReference type="PROSITE" id="PS00878">
    <property type="entry name" value="ODR_DC_2_1"/>
    <property type="match status" value="1"/>
</dbReference>
<organism evidence="11 12">
    <name type="scientific">Croceibacterium xixiisoli</name>
    <dbReference type="NCBI Taxonomy" id="1476466"/>
    <lineage>
        <taxon>Bacteria</taxon>
        <taxon>Pseudomonadati</taxon>
        <taxon>Pseudomonadota</taxon>
        <taxon>Alphaproteobacteria</taxon>
        <taxon>Sphingomonadales</taxon>
        <taxon>Erythrobacteraceae</taxon>
        <taxon>Croceibacterium</taxon>
    </lineage>
</organism>
<comment type="cofactor">
    <cofactor evidence="1 5 7 8">
        <name>pyridoxal 5'-phosphate</name>
        <dbReference type="ChEBI" id="CHEBI:597326"/>
    </cofactor>
</comment>
<dbReference type="CDD" id="cd06828">
    <property type="entry name" value="PLPDE_III_DapDC"/>
    <property type="match status" value="1"/>
</dbReference>
<dbReference type="InterPro" id="IPR022643">
    <property type="entry name" value="De-COase2_C"/>
</dbReference>
<proteinExistence type="inferred from homology"/>
<comment type="pathway">
    <text evidence="5 8">Amino-acid biosynthesis; L-lysine biosynthesis via DAP pathway; L-lysine from DL-2,6-diaminopimelate: step 1/1.</text>
</comment>
<dbReference type="GO" id="GO:0008836">
    <property type="term" value="F:diaminopimelate decarboxylase activity"/>
    <property type="evidence" value="ECO:0007669"/>
    <property type="project" value="UniProtKB-UniRule"/>
</dbReference>
<dbReference type="GO" id="GO:0009089">
    <property type="term" value="P:lysine biosynthetic process via diaminopimelate"/>
    <property type="evidence" value="ECO:0007669"/>
    <property type="project" value="UniProtKB-UniRule"/>
</dbReference>
<comment type="catalytic activity">
    <reaction evidence="5 8">
        <text>meso-2,6-diaminopimelate + H(+) = L-lysine + CO2</text>
        <dbReference type="Rhea" id="RHEA:15101"/>
        <dbReference type="ChEBI" id="CHEBI:15378"/>
        <dbReference type="ChEBI" id="CHEBI:16526"/>
        <dbReference type="ChEBI" id="CHEBI:32551"/>
        <dbReference type="ChEBI" id="CHEBI:57791"/>
        <dbReference type="EC" id="4.1.1.20"/>
    </reaction>
</comment>
<dbReference type="NCBIfam" id="TIGR01048">
    <property type="entry name" value="lysA"/>
    <property type="match status" value="1"/>
</dbReference>
<dbReference type="SUPFAM" id="SSF51419">
    <property type="entry name" value="PLP-binding barrel"/>
    <property type="match status" value="1"/>
</dbReference>
<dbReference type="EMBL" id="WTYJ01000002">
    <property type="protein sequence ID" value="MXO99634.1"/>
    <property type="molecule type" value="Genomic_DNA"/>
</dbReference>
<keyword evidence="2 5" id="KW-0210">Decarboxylase</keyword>
<dbReference type="InterPro" id="IPR000183">
    <property type="entry name" value="Orn/DAP/Arg_de-COase"/>
</dbReference>
<protein>
    <recommendedName>
        <fullName evidence="5 6">Diaminopimelate decarboxylase</fullName>
        <shortName evidence="5">DAP decarboxylase</shortName>
        <shortName evidence="5">DAPDC</shortName>
        <ecNumber evidence="5 6">4.1.1.20</ecNumber>
    </recommendedName>
</protein>
<feature type="binding site" evidence="5">
    <location>
        <begin position="275"/>
        <end position="278"/>
    </location>
    <ligand>
        <name>pyridoxal 5'-phosphate</name>
        <dbReference type="ChEBI" id="CHEBI:597326"/>
    </ligand>
</feature>